<proteinExistence type="predicted"/>
<feature type="domain" description="RNA-binding protein KhpB N-terminal" evidence="1">
    <location>
        <begin position="5"/>
        <end position="52"/>
    </location>
</feature>
<evidence type="ECO:0000313" key="2">
    <source>
        <dbReference type="EMBL" id="AXI27972.1"/>
    </source>
</evidence>
<dbReference type="Pfam" id="PF14804">
    <property type="entry name" value="Jag_N"/>
    <property type="match status" value="1"/>
</dbReference>
<dbReference type="RefSeq" id="WP_114894434.1">
    <property type="nucleotide sequence ID" value="NZ_CP022674.1"/>
</dbReference>
<sequence length="125" mass="13696">MESVIAKGKTIKEAIQKGLELLNLSDQEVHVEIIQPEAKGFWGMVKVNSTLRGGKVYAELGADIHRAGSDSGTATFIEVPEDQKICIETAMERTTIKVGSKKHTFKETIRQVTAALDPSGRLMLE</sequence>
<evidence type="ECO:0000259" key="1">
    <source>
        <dbReference type="SMART" id="SM01245"/>
    </source>
</evidence>
<dbReference type="AlphaFoldDB" id="A0AA86LTU0"/>
<evidence type="ECO:0000313" key="3">
    <source>
        <dbReference type="Proteomes" id="UP000253834"/>
    </source>
</evidence>
<dbReference type="InterPro" id="IPR038247">
    <property type="entry name" value="Jag_N_dom_sf"/>
</dbReference>
<protein>
    <recommendedName>
        <fullName evidence="1">RNA-binding protein KhpB N-terminal domain-containing protein</fullName>
    </recommendedName>
</protein>
<dbReference type="Gene3D" id="3.30.30.80">
    <property type="entry name" value="probable RNA-binding protein from clostridium symbiosum atcc 14940"/>
    <property type="match status" value="1"/>
</dbReference>
<organism evidence="2 3">
    <name type="scientific">Priestia megaterium</name>
    <name type="common">Bacillus megaterium</name>
    <dbReference type="NCBI Taxonomy" id="1404"/>
    <lineage>
        <taxon>Bacteria</taxon>
        <taxon>Bacillati</taxon>
        <taxon>Bacillota</taxon>
        <taxon>Bacilli</taxon>
        <taxon>Bacillales</taxon>
        <taxon>Bacillaceae</taxon>
        <taxon>Priestia</taxon>
    </lineage>
</organism>
<reference evidence="2 3" key="1">
    <citation type="submission" date="2017-07" db="EMBL/GenBank/DDBJ databases">
        <title>Isolation and development of strain Bacillus megaterium SR7 for enhanced growth and metabolite production under supercritical carbon dioxide.</title>
        <authorList>
            <person name="Freedman A.J.E."/>
            <person name="Peet K.C."/>
            <person name="Boock J.T."/>
            <person name="Penn K."/>
            <person name="Prather K.L.J."/>
            <person name="Thompson J.R."/>
        </authorList>
    </citation>
    <scope>NUCLEOTIDE SEQUENCE [LARGE SCALE GENOMIC DNA]</scope>
    <source>
        <strain evidence="2 3">SR7</strain>
    </source>
</reference>
<dbReference type="InterPro" id="IPR032782">
    <property type="entry name" value="KhpB_N"/>
</dbReference>
<dbReference type="SMART" id="SM01245">
    <property type="entry name" value="Jag_N"/>
    <property type="match status" value="1"/>
</dbReference>
<gene>
    <name evidence="2" type="ORF">CIB87_02695</name>
</gene>
<dbReference type="EMBL" id="CP022674">
    <property type="protein sequence ID" value="AXI27972.1"/>
    <property type="molecule type" value="Genomic_DNA"/>
</dbReference>
<name>A0AA86LTU0_PRIMG</name>
<accession>A0AA86LTU0</accession>
<dbReference type="Proteomes" id="UP000253834">
    <property type="component" value="Chromosome"/>
</dbReference>